<comment type="similarity">
    <text evidence="3 11">Belongs to the peptidase M36 family.</text>
</comment>
<proteinExistence type="inferred from homology"/>
<dbReference type="Pfam" id="PF02128">
    <property type="entry name" value="Peptidase_M36"/>
    <property type="match status" value="1"/>
</dbReference>
<keyword evidence="13" id="KW-1185">Reference proteome</keyword>
<protein>
    <recommendedName>
        <fullName evidence="11">Extracellular metalloproteinase</fullName>
        <ecNumber evidence="11">3.4.24.-</ecNumber>
    </recommendedName>
    <alternativeName>
        <fullName evidence="11">Fungalysin</fullName>
    </alternativeName>
</protein>
<dbReference type="PANTHER" id="PTHR33478:SF1">
    <property type="entry name" value="EXTRACELLULAR METALLOPROTEINASE MEP"/>
    <property type="match status" value="1"/>
</dbReference>
<dbReference type="CDD" id="cd09596">
    <property type="entry name" value="M36"/>
    <property type="match status" value="1"/>
</dbReference>
<dbReference type="Gene3D" id="3.10.170.10">
    <property type="match status" value="1"/>
</dbReference>
<evidence type="ECO:0000256" key="11">
    <source>
        <dbReference type="RuleBase" id="RU364017"/>
    </source>
</evidence>
<dbReference type="PRINTS" id="PR00999">
    <property type="entry name" value="FUNGALYSIN"/>
</dbReference>
<evidence type="ECO:0000313" key="12">
    <source>
        <dbReference type="EMBL" id="KAH6591946.1"/>
    </source>
</evidence>
<keyword evidence="8 11" id="KW-0862">Zinc</keyword>
<evidence type="ECO:0000256" key="7">
    <source>
        <dbReference type="ARBA" id="ARBA00022801"/>
    </source>
</evidence>
<organism evidence="12 13">
    <name type="scientific">Batrachochytrium salamandrivorans</name>
    <dbReference type="NCBI Taxonomy" id="1357716"/>
    <lineage>
        <taxon>Eukaryota</taxon>
        <taxon>Fungi</taxon>
        <taxon>Fungi incertae sedis</taxon>
        <taxon>Chytridiomycota</taxon>
        <taxon>Chytridiomycota incertae sedis</taxon>
        <taxon>Chytridiomycetes</taxon>
        <taxon>Rhizophydiales</taxon>
        <taxon>Rhizophydiales incertae sedis</taxon>
        <taxon>Batrachochytrium</taxon>
    </lineage>
</organism>
<dbReference type="EC" id="3.4.24.-" evidence="11"/>
<evidence type="ECO:0000256" key="3">
    <source>
        <dbReference type="ARBA" id="ARBA00006006"/>
    </source>
</evidence>
<evidence type="ECO:0000256" key="4">
    <source>
        <dbReference type="ARBA" id="ARBA00022525"/>
    </source>
</evidence>
<name>A0ABQ8F5F7_9FUNG</name>
<evidence type="ECO:0000256" key="1">
    <source>
        <dbReference type="ARBA" id="ARBA00001947"/>
    </source>
</evidence>
<dbReference type="SUPFAM" id="SSF55486">
    <property type="entry name" value="Metalloproteases ('zincins'), catalytic domain"/>
    <property type="match status" value="1"/>
</dbReference>
<gene>
    <name evidence="12" type="ORF">BASA50_008346</name>
</gene>
<evidence type="ECO:0000256" key="10">
    <source>
        <dbReference type="ARBA" id="ARBA00023145"/>
    </source>
</evidence>
<accession>A0ABQ8F5F7</accession>
<keyword evidence="6 11" id="KW-0479">Metal-binding</keyword>
<dbReference type="Proteomes" id="UP001648503">
    <property type="component" value="Unassembled WGS sequence"/>
</dbReference>
<comment type="subcellular location">
    <subcellularLocation>
        <location evidence="2 11">Secreted</location>
    </subcellularLocation>
</comment>
<keyword evidence="10 11" id="KW-0865">Zymogen</keyword>
<dbReference type="InterPro" id="IPR050371">
    <property type="entry name" value="Fungal_virulence_M36"/>
</dbReference>
<reference evidence="12 13" key="1">
    <citation type="submission" date="2021-02" db="EMBL/GenBank/DDBJ databases">
        <title>Variation within the Batrachochytrium salamandrivorans European outbreak.</title>
        <authorList>
            <person name="Kelly M."/>
            <person name="Pasmans F."/>
            <person name="Shea T.P."/>
            <person name="Munoz J.F."/>
            <person name="Carranza S."/>
            <person name="Cuomo C.A."/>
            <person name="Martel A."/>
        </authorList>
    </citation>
    <scope>NUCLEOTIDE SEQUENCE [LARGE SCALE GENOMIC DNA]</scope>
    <source>
        <strain evidence="12 13">AMFP18/2</strain>
    </source>
</reference>
<evidence type="ECO:0000256" key="5">
    <source>
        <dbReference type="ARBA" id="ARBA00022670"/>
    </source>
</evidence>
<dbReference type="Gene3D" id="1.10.390.10">
    <property type="entry name" value="Neutral Protease Domain 2"/>
    <property type="match status" value="1"/>
</dbReference>
<keyword evidence="4 11" id="KW-0964">Secreted</keyword>
<evidence type="ECO:0000256" key="6">
    <source>
        <dbReference type="ARBA" id="ARBA00022723"/>
    </source>
</evidence>
<evidence type="ECO:0000256" key="9">
    <source>
        <dbReference type="ARBA" id="ARBA00023049"/>
    </source>
</evidence>
<comment type="cofactor">
    <cofactor evidence="1 11">
        <name>Zn(2+)</name>
        <dbReference type="ChEBI" id="CHEBI:29105"/>
    </cofactor>
</comment>
<sequence>MTRWLQVKVNANTGGIVSMEDFKMGFTYMAIKLPNKSPEDRFSTIIDPENIQSSPEGWTKGYKLAGNNALASIEGGTPFRTTTKGIFGRGFDPTLPPQTSKNLVVSAINAFYEFTFRSSLVTNTFHDVLYKYGFTESAGNFQQKNFGRGGKDGGSISIDIQNSDEEDNASFLSPPDGQYGVLYLHLYTATKPNRDPALDNTILTHELTHGLSSRLTGGAHDNLCMEDVQSGGLNEGYSDMVSLIFTTKPEDTRNTRRVIGGYVEGNLRGLRKYPYTTNIKVNPLTYKDAVGEKDRYILGAIWATMLLEVYWNFVDAYEFSTNLHDATQKRGNMFLQILVETLMLQPCNPTFESARAAMLAADYAYYGGINKHLINKGFAKRSLGSIS</sequence>
<dbReference type="PANTHER" id="PTHR33478">
    <property type="entry name" value="EXTRACELLULAR METALLOPROTEINASE MEP"/>
    <property type="match status" value="1"/>
</dbReference>
<dbReference type="InterPro" id="IPR027268">
    <property type="entry name" value="Peptidase_M4/M1_CTD_sf"/>
</dbReference>
<evidence type="ECO:0000313" key="13">
    <source>
        <dbReference type="Proteomes" id="UP001648503"/>
    </source>
</evidence>
<keyword evidence="9 11" id="KW-0482">Metalloprotease</keyword>
<keyword evidence="7 11" id="KW-0378">Hydrolase</keyword>
<dbReference type="EMBL" id="JAFCIX010000392">
    <property type="protein sequence ID" value="KAH6591946.1"/>
    <property type="molecule type" value="Genomic_DNA"/>
</dbReference>
<keyword evidence="5 11" id="KW-0645">Protease</keyword>
<evidence type="ECO:0000256" key="8">
    <source>
        <dbReference type="ARBA" id="ARBA00022833"/>
    </source>
</evidence>
<comment type="caution">
    <text evidence="12">The sequence shown here is derived from an EMBL/GenBank/DDBJ whole genome shotgun (WGS) entry which is preliminary data.</text>
</comment>
<dbReference type="InterPro" id="IPR001842">
    <property type="entry name" value="Peptidase_M36"/>
</dbReference>
<evidence type="ECO:0000256" key="2">
    <source>
        <dbReference type="ARBA" id="ARBA00004613"/>
    </source>
</evidence>